<proteinExistence type="predicted"/>
<sequence>MGMDWHSSGVTTTVCGALKQGIAGRTRELGFVVAGGKGRTSRATPGELTAAGRWMGVDPAPYIQASRMAAKVDNNALQDGYQIYHHVFLLDRAGHWAV</sequence>
<comment type="caution">
    <text evidence="1">The sequence shown here is derived from an EMBL/GenBank/DDBJ whole genome shotgun (WGS) entry which is preliminary data.</text>
</comment>
<protein>
    <submittedName>
        <fullName evidence="1">Uncharacterized protein</fullName>
    </submittedName>
</protein>
<accession>A0A0P9DDH3</accession>
<organism evidence="1 2">
    <name type="scientific">Kouleothrix aurantiaca</name>
    <dbReference type="NCBI Taxonomy" id="186479"/>
    <lineage>
        <taxon>Bacteria</taxon>
        <taxon>Bacillati</taxon>
        <taxon>Chloroflexota</taxon>
        <taxon>Chloroflexia</taxon>
        <taxon>Chloroflexales</taxon>
        <taxon>Roseiflexineae</taxon>
        <taxon>Roseiflexaceae</taxon>
        <taxon>Kouleothrix</taxon>
    </lineage>
</organism>
<dbReference type="PANTHER" id="PTHR38597">
    <property type="entry name" value="BLL3834 PROTEIN"/>
    <property type="match status" value="1"/>
</dbReference>
<gene>
    <name evidence="1" type="ORF">SE17_24930</name>
</gene>
<dbReference type="PANTHER" id="PTHR38597:SF1">
    <property type="entry name" value="BLL3834 PROTEIN"/>
    <property type="match status" value="1"/>
</dbReference>
<dbReference type="Pfam" id="PF05559">
    <property type="entry name" value="DUF763"/>
    <property type="match status" value="1"/>
</dbReference>
<dbReference type="AlphaFoldDB" id="A0A0P9DDH3"/>
<dbReference type="InterPro" id="IPR008482">
    <property type="entry name" value="DUF763"/>
</dbReference>
<feature type="non-terminal residue" evidence="1">
    <location>
        <position position="98"/>
    </location>
</feature>
<evidence type="ECO:0000313" key="2">
    <source>
        <dbReference type="Proteomes" id="UP000050509"/>
    </source>
</evidence>
<name>A0A0P9DDH3_9CHLR</name>
<evidence type="ECO:0000313" key="1">
    <source>
        <dbReference type="EMBL" id="KPV50785.1"/>
    </source>
</evidence>
<dbReference type="Proteomes" id="UP000050509">
    <property type="component" value="Unassembled WGS sequence"/>
</dbReference>
<reference evidence="1 2" key="1">
    <citation type="submission" date="2015-09" db="EMBL/GenBank/DDBJ databases">
        <title>Draft genome sequence of Kouleothrix aurantiaca JCM 19913.</title>
        <authorList>
            <person name="Hemp J."/>
        </authorList>
    </citation>
    <scope>NUCLEOTIDE SEQUENCE [LARGE SCALE GENOMIC DNA]</scope>
    <source>
        <strain evidence="1 2">COM-B</strain>
    </source>
</reference>
<dbReference type="EMBL" id="LJCR01001218">
    <property type="protein sequence ID" value="KPV50785.1"/>
    <property type="molecule type" value="Genomic_DNA"/>
</dbReference>
<keyword evidence="2" id="KW-1185">Reference proteome</keyword>